<sequence>MQLTFVDFFVIALYFLINLSIGLILRKKATANVSEFFVSGGKATWWLAGTSMVATTFAADTPLVVSGLIARNGIAGNWIWWNMVFSGMLTVFFFAKLWRRAGVLTDVEFAEIRYSGKPASFLRGFRAIYLGLPINLIIMGWVNLAIVKIMMMVLGISKIDALFIAIGIMFLTAAISTLSGLWGVLWTDLFQFFLKMGMVIALAIFAVAKVGGLDSLVTQLHQVDATRQNQGSILAFIPDLNSAWMPMITFFCFIAVNWWASWYPGAEPGGGGYIAQRIYSAKDEKNSLLATLWFNVAHYALRPWPWIIVGLVAVVRFQNNASFRGDPETGYIRIMIEDLPIYLRGLMLAAFAAAYMSTIGTHLNWGASYLVNDVYKRFIKKDKSQKHYVKFSQVITMMLMVLSAIVTFYMDSIAGAWQFLIAVGAGTGLVFILRWFWWRVNAWSEISAMIAAFLTSLFLQFGVGLSESKPIEFAWILLITVLVTTTTWITVTMLTRPEPMDKLISFYKRVRPNPIFWKPIAKFVPEVVPQKDGIFNFSNWIAGVTFIYTILFGVGKVILENTLLGVILIIVGIASGIFIYWNMNKKGWQFFSE</sequence>
<comment type="subcellular location">
    <subcellularLocation>
        <location evidence="1">Membrane</location>
        <topology evidence="1">Multi-pass membrane protein</topology>
    </subcellularLocation>
</comment>
<name>A0AAE3P4F5_9BACT</name>
<proteinExistence type="inferred from homology"/>
<evidence type="ECO:0000256" key="2">
    <source>
        <dbReference type="ARBA" id="ARBA00006434"/>
    </source>
</evidence>
<dbReference type="EMBL" id="JARGDL010000025">
    <property type="protein sequence ID" value="MDF1613058.1"/>
    <property type="molecule type" value="Genomic_DNA"/>
</dbReference>
<feature type="transmembrane region" description="Helical" evidence="7">
    <location>
        <begin position="473"/>
        <end position="494"/>
    </location>
</feature>
<evidence type="ECO:0000256" key="4">
    <source>
        <dbReference type="ARBA" id="ARBA00022989"/>
    </source>
</evidence>
<feature type="transmembrane region" description="Helical" evidence="7">
    <location>
        <begin position="233"/>
        <end position="260"/>
    </location>
</feature>
<dbReference type="InterPro" id="IPR001734">
    <property type="entry name" value="Na/solute_symporter"/>
</dbReference>
<feature type="transmembrane region" description="Helical" evidence="7">
    <location>
        <begin position="161"/>
        <end position="186"/>
    </location>
</feature>
<dbReference type="GO" id="GO:0005886">
    <property type="term" value="C:plasma membrane"/>
    <property type="evidence" value="ECO:0007669"/>
    <property type="project" value="TreeGrafter"/>
</dbReference>
<evidence type="ECO:0000256" key="3">
    <source>
        <dbReference type="ARBA" id="ARBA00022692"/>
    </source>
</evidence>
<feature type="transmembrane region" description="Helical" evidence="7">
    <location>
        <begin position="564"/>
        <end position="583"/>
    </location>
</feature>
<keyword evidence="5 7" id="KW-0472">Membrane</keyword>
<keyword evidence="9" id="KW-1185">Reference proteome</keyword>
<comment type="similarity">
    <text evidence="2 6">Belongs to the sodium:solute symporter (SSF) (TC 2.A.21) family.</text>
</comment>
<gene>
    <name evidence="8" type="ORF">P0M35_12910</name>
</gene>
<dbReference type="CDD" id="cd11477">
    <property type="entry name" value="SLC5sbd_u1"/>
    <property type="match status" value="1"/>
</dbReference>
<evidence type="ECO:0000313" key="8">
    <source>
        <dbReference type="EMBL" id="MDF1613058.1"/>
    </source>
</evidence>
<dbReference type="InterPro" id="IPR038377">
    <property type="entry name" value="Na/Glc_symporter_sf"/>
</dbReference>
<feature type="transmembrane region" description="Helical" evidence="7">
    <location>
        <begin position="192"/>
        <end position="212"/>
    </location>
</feature>
<keyword evidence="4 7" id="KW-1133">Transmembrane helix</keyword>
<feature type="transmembrane region" description="Helical" evidence="7">
    <location>
        <begin position="5"/>
        <end position="25"/>
    </location>
</feature>
<evidence type="ECO:0000256" key="1">
    <source>
        <dbReference type="ARBA" id="ARBA00004141"/>
    </source>
</evidence>
<reference evidence="8" key="1">
    <citation type="submission" date="2023-03" db="EMBL/GenBank/DDBJ databases">
        <title>Stygiobacter electus gen. nov., sp. nov., facultatively anaerobic thermotolerant bacterium of the class Ignavibacteria from a well of Yessentuki mineral water deposit.</title>
        <authorList>
            <person name="Podosokorskaya O.A."/>
            <person name="Elcheninov A.G."/>
            <person name="Petrova N.F."/>
            <person name="Zavarzina D.G."/>
            <person name="Kublanov I.V."/>
            <person name="Merkel A.Y."/>
        </authorList>
    </citation>
    <scope>NUCLEOTIDE SEQUENCE</scope>
    <source>
        <strain evidence="8">09-Me</strain>
    </source>
</reference>
<evidence type="ECO:0000256" key="5">
    <source>
        <dbReference type="ARBA" id="ARBA00023136"/>
    </source>
</evidence>
<dbReference type="Proteomes" id="UP001221302">
    <property type="component" value="Unassembled WGS sequence"/>
</dbReference>
<evidence type="ECO:0000313" key="9">
    <source>
        <dbReference type="Proteomes" id="UP001221302"/>
    </source>
</evidence>
<dbReference type="PROSITE" id="PS50283">
    <property type="entry name" value="NA_SOLUT_SYMP_3"/>
    <property type="match status" value="1"/>
</dbReference>
<feature type="transmembrane region" description="Helical" evidence="7">
    <location>
        <begin position="127"/>
        <end position="149"/>
    </location>
</feature>
<feature type="transmembrane region" description="Helical" evidence="7">
    <location>
        <begin position="443"/>
        <end position="461"/>
    </location>
</feature>
<feature type="transmembrane region" description="Helical" evidence="7">
    <location>
        <begin position="341"/>
        <end position="367"/>
    </location>
</feature>
<protein>
    <submittedName>
        <fullName evidence="8">Na+:solute symporter</fullName>
    </submittedName>
</protein>
<organism evidence="8 9">
    <name type="scientific">Stygiobacter electus</name>
    <dbReference type="NCBI Taxonomy" id="3032292"/>
    <lineage>
        <taxon>Bacteria</taxon>
        <taxon>Pseudomonadati</taxon>
        <taxon>Ignavibacteriota</taxon>
        <taxon>Ignavibacteria</taxon>
        <taxon>Ignavibacteriales</taxon>
        <taxon>Melioribacteraceae</taxon>
        <taxon>Stygiobacter</taxon>
    </lineage>
</organism>
<feature type="transmembrane region" description="Helical" evidence="7">
    <location>
        <begin position="45"/>
        <end position="66"/>
    </location>
</feature>
<dbReference type="PANTHER" id="PTHR11819">
    <property type="entry name" value="SOLUTE CARRIER FAMILY 5"/>
    <property type="match status" value="1"/>
</dbReference>
<dbReference type="AlphaFoldDB" id="A0AAE3P4F5"/>
<feature type="transmembrane region" description="Helical" evidence="7">
    <location>
        <begin position="78"/>
        <end position="98"/>
    </location>
</feature>
<dbReference type="Pfam" id="PF00474">
    <property type="entry name" value="SSF"/>
    <property type="match status" value="1"/>
</dbReference>
<feature type="transmembrane region" description="Helical" evidence="7">
    <location>
        <begin position="388"/>
        <end position="410"/>
    </location>
</feature>
<accession>A0AAE3P4F5</accession>
<feature type="transmembrane region" description="Helical" evidence="7">
    <location>
        <begin position="540"/>
        <end position="558"/>
    </location>
</feature>
<dbReference type="GO" id="GO:0005412">
    <property type="term" value="F:D-glucose:sodium symporter activity"/>
    <property type="evidence" value="ECO:0007669"/>
    <property type="project" value="TreeGrafter"/>
</dbReference>
<keyword evidence="3 7" id="KW-0812">Transmembrane</keyword>
<dbReference type="RefSeq" id="WP_321536828.1">
    <property type="nucleotide sequence ID" value="NZ_JARGDL010000025.1"/>
</dbReference>
<dbReference type="Gene3D" id="1.20.1730.10">
    <property type="entry name" value="Sodium/glucose cotransporter"/>
    <property type="match status" value="1"/>
</dbReference>
<dbReference type="PANTHER" id="PTHR11819:SF77">
    <property type="entry name" value="SODIUM_GLUCOSE COTRANSPORT PROTEIN"/>
    <property type="match status" value="1"/>
</dbReference>
<evidence type="ECO:0000256" key="7">
    <source>
        <dbReference type="SAM" id="Phobius"/>
    </source>
</evidence>
<feature type="transmembrane region" description="Helical" evidence="7">
    <location>
        <begin position="416"/>
        <end position="436"/>
    </location>
</feature>
<evidence type="ECO:0000256" key="6">
    <source>
        <dbReference type="RuleBase" id="RU362091"/>
    </source>
</evidence>
<comment type="caution">
    <text evidence="8">The sequence shown here is derived from an EMBL/GenBank/DDBJ whole genome shotgun (WGS) entry which is preliminary data.</text>
</comment>